<sequence length="122" mass="13683">MSSILDSPFCPRRKLGNVLPKSTRQLLMLFLHLVSEPNLVVENHPGLSTSMIPWISQSDTSPNTAKSGYVGLYNEIHCSLQNGLVEAKKSARKQRKEKKTKLKKIRGVAKITGVEKKKKKKN</sequence>
<accession>A0A564Y4M3</accession>
<protein>
    <submittedName>
        <fullName evidence="1">Uncharacterized protein</fullName>
    </submittedName>
</protein>
<evidence type="ECO:0000313" key="2">
    <source>
        <dbReference type="Proteomes" id="UP000321570"/>
    </source>
</evidence>
<name>A0A564Y4M3_HYMDI</name>
<organism evidence="1 2">
    <name type="scientific">Hymenolepis diminuta</name>
    <name type="common">Rat tapeworm</name>
    <dbReference type="NCBI Taxonomy" id="6216"/>
    <lineage>
        <taxon>Eukaryota</taxon>
        <taxon>Metazoa</taxon>
        <taxon>Spiralia</taxon>
        <taxon>Lophotrochozoa</taxon>
        <taxon>Platyhelminthes</taxon>
        <taxon>Cestoda</taxon>
        <taxon>Eucestoda</taxon>
        <taxon>Cyclophyllidea</taxon>
        <taxon>Hymenolepididae</taxon>
        <taxon>Hymenolepis</taxon>
    </lineage>
</organism>
<keyword evidence="2" id="KW-1185">Reference proteome</keyword>
<dbReference type="Proteomes" id="UP000321570">
    <property type="component" value="Unassembled WGS sequence"/>
</dbReference>
<dbReference type="EMBL" id="CABIJS010000066">
    <property type="protein sequence ID" value="VUZ41758.1"/>
    <property type="molecule type" value="Genomic_DNA"/>
</dbReference>
<gene>
    <name evidence="1" type="ORF">WMSIL1_LOCUS2403</name>
</gene>
<evidence type="ECO:0000313" key="1">
    <source>
        <dbReference type="EMBL" id="VUZ41758.1"/>
    </source>
</evidence>
<proteinExistence type="predicted"/>
<dbReference type="AlphaFoldDB" id="A0A564Y4M3"/>
<reference evidence="1 2" key="1">
    <citation type="submission" date="2019-07" db="EMBL/GenBank/DDBJ databases">
        <authorList>
            <person name="Jastrzebski P J."/>
            <person name="Paukszto L."/>
            <person name="Jastrzebski P J."/>
        </authorList>
    </citation>
    <scope>NUCLEOTIDE SEQUENCE [LARGE SCALE GENOMIC DNA]</scope>
    <source>
        <strain evidence="1 2">WMS-il1</strain>
    </source>
</reference>